<dbReference type="RefSeq" id="XP_018118162.1">
    <property type="nucleotide sequence ID" value="XM_018262673.2"/>
</dbReference>
<feature type="compositionally biased region" description="Polar residues" evidence="1">
    <location>
        <begin position="65"/>
        <end position="75"/>
    </location>
</feature>
<organism evidence="3 4">
    <name type="scientific">Xenopus laevis</name>
    <name type="common">African clawed frog</name>
    <dbReference type="NCBI Taxonomy" id="8355"/>
    <lineage>
        <taxon>Eukaryota</taxon>
        <taxon>Metazoa</taxon>
        <taxon>Chordata</taxon>
        <taxon>Craniata</taxon>
        <taxon>Vertebrata</taxon>
        <taxon>Euteleostomi</taxon>
        <taxon>Amphibia</taxon>
        <taxon>Batrachia</taxon>
        <taxon>Anura</taxon>
        <taxon>Pipoidea</taxon>
        <taxon>Pipidae</taxon>
        <taxon>Xenopodinae</taxon>
        <taxon>Xenopus</taxon>
        <taxon>Xenopus</taxon>
    </lineage>
</organism>
<dbReference type="GeneID" id="108716494"/>
<evidence type="ECO:0000313" key="3">
    <source>
        <dbReference type="Proteomes" id="UP000186698"/>
    </source>
</evidence>
<feature type="compositionally biased region" description="Basic and acidic residues" evidence="1">
    <location>
        <begin position="8"/>
        <end position="46"/>
    </location>
</feature>
<accession>A0A1L8G6P7</accession>
<sequence>MAKQCINSKDDVSEKKHDLKEKIGELKQKKDKLKEEEDELKEKEDELNGVINDINKNIGDIKNNTSNTEEQTGDINGNKDDVKMPVQETGDCIHDPGMEGFGESIPGTQTFLSGFLEKNPSAQDNGEDLYTDTGTAETDEKVGQGRDYADHSATYGILHTKRPKSLEVCPGAEEKRELICPDSSAKKSNIQPAAGNGSVVAQVLVKRTGKHKHCRKKKEKTKETKALGDLKLPSLPEIMVVLMKHTFSALISVRWSCWLRFIVILLSISATSSSSCSSCQIFEFCTEEKLLDQPLTISIEGKENYCSFQFTAHSATEKCNKSEVKLNKRQMCVLLSMTGLIHDNLYLEYGTGRTTPILAVPAGCCENSPTTSDEVDFSIQNSAPLPTHNMTGAAVKDPGQIHVAAIIVPIVVGIALIVFVVYKIRRKISKQGTFEHLESQTPPNDVSTDEDAVSKKNCPEEDHREDKGDALSPMGIPLEEHPEMNLGTSSSPQDGEIEPRDDDATKSLLIPNMDVRKSNGNNIY</sequence>
<evidence type="ECO:0000256" key="2">
    <source>
        <dbReference type="SAM" id="Phobius"/>
    </source>
</evidence>
<gene>
    <name evidence="4" type="primary">LOC108716494</name>
</gene>
<dbReference type="Gene3D" id="6.10.250.3150">
    <property type="match status" value="1"/>
</dbReference>
<dbReference type="AlphaFoldDB" id="A0A1L8G6P7"/>
<dbReference type="Bgee" id="108716494">
    <property type="expression patterns" value="Expressed in egg cell and 13 other cell types or tissues"/>
</dbReference>
<keyword evidence="3" id="KW-1185">Reference proteome</keyword>
<dbReference type="KEGG" id="xla:108716494"/>
<keyword evidence="2" id="KW-1133">Transmembrane helix</keyword>
<reference evidence="4" key="1">
    <citation type="submission" date="2025-08" db="UniProtKB">
        <authorList>
            <consortium name="RefSeq"/>
        </authorList>
    </citation>
    <scope>IDENTIFICATION</scope>
    <source>
        <strain evidence="4">J_2021</strain>
        <tissue evidence="4">Erythrocytes</tissue>
    </source>
</reference>
<dbReference type="Proteomes" id="UP000186698">
    <property type="component" value="Chromosome 5L"/>
</dbReference>
<protein>
    <submittedName>
        <fullName evidence="4">Uncharacterized protein LOC108716494 isoform X1</fullName>
    </submittedName>
</protein>
<name>A0A1L8G6P7_XENLA</name>
<feature type="transmembrane region" description="Helical" evidence="2">
    <location>
        <begin position="401"/>
        <end position="422"/>
    </location>
</feature>
<evidence type="ECO:0000256" key="1">
    <source>
        <dbReference type="SAM" id="MobiDB-lite"/>
    </source>
</evidence>
<evidence type="ECO:0000313" key="4">
    <source>
        <dbReference type="RefSeq" id="XP_018118162.1"/>
    </source>
</evidence>
<dbReference type="OrthoDB" id="10594546at2759"/>
<feature type="region of interest" description="Disordered" evidence="1">
    <location>
        <begin position="1"/>
        <end position="82"/>
    </location>
</feature>
<proteinExistence type="predicted"/>
<dbReference type="PaxDb" id="8355-A0A1L8G6P7"/>
<keyword evidence="2" id="KW-0472">Membrane</keyword>
<feature type="compositionally biased region" description="Low complexity" evidence="1">
    <location>
        <begin position="48"/>
        <end position="64"/>
    </location>
</feature>
<keyword evidence="2" id="KW-0812">Transmembrane</keyword>
<feature type="region of interest" description="Disordered" evidence="1">
    <location>
        <begin position="435"/>
        <end position="524"/>
    </location>
</feature>
<feature type="compositionally biased region" description="Basic and acidic residues" evidence="1">
    <location>
        <begin position="452"/>
        <end position="469"/>
    </location>
</feature>